<geneLocation type="plastid" evidence="4"/>
<evidence type="ECO:0000256" key="1">
    <source>
        <dbReference type="ARBA" id="ARBA00006227"/>
    </source>
</evidence>
<keyword evidence="2 4" id="KW-0689">Ribosomal protein</keyword>
<sequence length="144" mass="16783">MINNKTILQSNKQVTQWYLIDAKKYILGKMSTKISNLLTGKNKIDYNPNTINNIYIIVINSKEIQITGKKREQKIYTRHSGQPGGLKQEKFNELQQRQPNKIIQQAVKGMLPKNKIGKKMLTRLKIYATETHPYLDKNNHFINL</sequence>
<keyword evidence="3" id="KW-0687">Ribonucleoprotein</keyword>
<evidence type="ECO:0000256" key="3">
    <source>
        <dbReference type="ARBA" id="ARBA00023274"/>
    </source>
</evidence>
<proteinExistence type="inferred from homology"/>
<dbReference type="GO" id="GO:0006412">
    <property type="term" value="P:translation"/>
    <property type="evidence" value="ECO:0007669"/>
    <property type="project" value="InterPro"/>
</dbReference>
<keyword evidence="4" id="KW-0934">Plastid</keyword>
<dbReference type="InterPro" id="IPR005822">
    <property type="entry name" value="Ribosomal_uL13"/>
</dbReference>
<evidence type="ECO:0000256" key="2">
    <source>
        <dbReference type="ARBA" id="ARBA00022980"/>
    </source>
</evidence>
<protein>
    <submittedName>
        <fullName evidence="4">Ribosomal protein L13</fullName>
    </submittedName>
</protein>
<dbReference type="PANTHER" id="PTHR11545">
    <property type="entry name" value="RIBOSOMAL PROTEIN L13"/>
    <property type="match status" value="1"/>
</dbReference>
<accession>A0A4D6WP71</accession>
<dbReference type="AlphaFoldDB" id="A0A4D6WP71"/>
<dbReference type="InterPro" id="IPR005823">
    <property type="entry name" value="Ribosomal_uL13_bac-type"/>
</dbReference>
<dbReference type="GO" id="GO:0017148">
    <property type="term" value="P:negative regulation of translation"/>
    <property type="evidence" value="ECO:0007669"/>
    <property type="project" value="TreeGrafter"/>
</dbReference>
<reference evidence="4" key="2">
    <citation type="submission" date="2019-04" db="EMBL/GenBank/DDBJ databases">
        <authorList>
            <person name="Pasella M."/>
        </authorList>
    </citation>
    <scope>NUCLEOTIDE SEQUENCE</scope>
    <source>
        <strain evidence="4">PD2952</strain>
    </source>
</reference>
<comment type="similarity">
    <text evidence="1">Belongs to the universal ribosomal protein uL13 family.</text>
</comment>
<dbReference type="InterPro" id="IPR036899">
    <property type="entry name" value="Ribosomal_uL13_sf"/>
</dbReference>
<dbReference type="NCBIfam" id="TIGR01066">
    <property type="entry name" value="rplM_bact"/>
    <property type="match status" value="1"/>
</dbReference>
<reference evidence="4" key="1">
    <citation type="journal article" date="2019" name="Mol. Phylogenet. Evol.">
        <title>Morphological evolution and classification of the red algal order Ceramiales inferred using plastid phylogenomics.</title>
        <authorList>
            <person name="Diaz-Tapia P."/>
            <person name="Pasella M.M."/>
            <person name="Verbruggen H."/>
            <person name="Maggs C.A."/>
        </authorList>
    </citation>
    <scope>NUCLEOTIDE SEQUENCE</scope>
    <source>
        <strain evidence="4">PD2952</strain>
    </source>
</reference>
<dbReference type="Gene3D" id="3.90.1180.10">
    <property type="entry name" value="Ribosomal protein L13"/>
    <property type="match status" value="1"/>
</dbReference>
<dbReference type="GO" id="GO:0005840">
    <property type="term" value="C:ribosome"/>
    <property type="evidence" value="ECO:0007669"/>
    <property type="project" value="UniProtKB-KW"/>
</dbReference>
<gene>
    <name evidence="4" type="primary">rpl13</name>
</gene>
<dbReference type="SUPFAM" id="SSF52161">
    <property type="entry name" value="Ribosomal protein L13"/>
    <property type="match status" value="1"/>
</dbReference>
<dbReference type="GO" id="GO:0003729">
    <property type="term" value="F:mRNA binding"/>
    <property type="evidence" value="ECO:0007669"/>
    <property type="project" value="TreeGrafter"/>
</dbReference>
<dbReference type="PIRSF" id="PIRSF002181">
    <property type="entry name" value="Ribosomal_L13"/>
    <property type="match status" value="1"/>
</dbReference>
<dbReference type="CDD" id="cd00392">
    <property type="entry name" value="Ribosomal_L13"/>
    <property type="match status" value="1"/>
</dbReference>
<organism evidence="4">
    <name type="scientific">Crouania attenuata</name>
    <dbReference type="NCBI Taxonomy" id="42002"/>
    <lineage>
        <taxon>Eukaryota</taxon>
        <taxon>Rhodophyta</taxon>
        <taxon>Florideophyceae</taxon>
        <taxon>Rhodymeniophycidae</taxon>
        <taxon>Ceramiales</taxon>
        <taxon>Callithamniaceae</taxon>
        <taxon>Crouania</taxon>
    </lineage>
</organism>
<dbReference type="Pfam" id="PF00572">
    <property type="entry name" value="Ribosomal_L13"/>
    <property type="match status" value="1"/>
</dbReference>
<dbReference type="PANTHER" id="PTHR11545:SF2">
    <property type="entry name" value="LARGE RIBOSOMAL SUBUNIT PROTEIN UL13M"/>
    <property type="match status" value="1"/>
</dbReference>
<name>A0A4D6WP71_9FLOR</name>
<evidence type="ECO:0000313" key="4">
    <source>
        <dbReference type="EMBL" id="QCI05499.1"/>
    </source>
</evidence>
<dbReference type="GO" id="GO:0003735">
    <property type="term" value="F:structural constituent of ribosome"/>
    <property type="evidence" value="ECO:0007669"/>
    <property type="project" value="InterPro"/>
</dbReference>
<dbReference type="GO" id="GO:1990904">
    <property type="term" value="C:ribonucleoprotein complex"/>
    <property type="evidence" value="ECO:0007669"/>
    <property type="project" value="UniProtKB-KW"/>
</dbReference>
<dbReference type="EMBL" id="MK814632">
    <property type="protein sequence ID" value="QCI05499.1"/>
    <property type="molecule type" value="Genomic_DNA"/>
</dbReference>
<dbReference type="HAMAP" id="MF_01366">
    <property type="entry name" value="Ribosomal_uL13"/>
    <property type="match status" value="1"/>
</dbReference>